<proteinExistence type="predicted"/>
<dbReference type="Proteomes" id="UP000007306">
    <property type="component" value="Chromosome 3"/>
</dbReference>
<protein>
    <submittedName>
        <fullName evidence="2">Uncharacterized protein</fullName>
    </submittedName>
</protein>
<dbReference type="eggNOG" id="ENOG502RZK6">
    <property type="taxonomic scope" value="Eukaryota"/>
</dbReference>
<evidence type="ECO:0000256" key="1">
    <source>
        <dbReference type="SAM" id="MobiDB-lite"/>
    </source>
</evidence>
<feature type="region of interest" description="Disordered" evidence="1">
    <location>
        <begin position="218"/>
        <end position="270"/>
    </location>
</feature>
<dbReference type="PANTHER" id="PTHR33167:SF26">
    <property type="entry name" value="EXPRESSED PROTEIN"/>
    <property type="match status" value="1"/>
</dbReference>
<keyword evidence="3" id="KW-1185">Reference proteome</keyword>
<sequence>MEYICTVGDPKDLRKKLISLVNLIRTCANEFVWKSIICTGGILPLAEIPQNFMVEKESRQIMQQDDHGTWKSAHVHVHGTVSEYHQLADLSQGQEHNKNKVKLKMMVQMEKLVRQCDMEVMKMAMLKHEETFKQQVYELHRLYRVQKQLMSDLNRSPPELTCWRRQRRKQHARRRALNLQLPADEYIVVADAGGQATPLPPPPPSSREDELALTLAVGGGGAAGRRNNKRRESSPFTSNCSGGSLTTATSTSTSSSTDSDGSLRQPPPCPRAMAFDVLHDGSTAAAAAAAPWLQQRLSLRMA</sequence>
<dbReference type="Gramene" id="ORGLA03G0236600.1">
    <property type="protein sequence ID" value="ORGLA03G0236600.1"/>
    <property type="gene ID" value="ORGLA03G0236600"/>
</dbReference>
<dbReference type="EnsemblPlants" id="ORGLA03G0236600.1">
    <property type="protein sequence ID" value="ORGLA03G0236600.1"/>
    <property type="gene ID" value="ORGLA03G0236600"/>
</dbReference>
<dbReference type="PANTHER" id="PTHR33167">
    <property type="entry name" value="TRANSCRIPTION FACTOR, PUTATIVE (DUF863)-RELATED"/>
    <property type="match status" value="1"/>
</dbReference>
<reference evidence="2" key="1">
    <citation type="submission" date="2015-06" db="UniProtKB">
        <authorList>
            <consortium name="EnsemblPlants"/>
        </authorList>
    </citation>
    <scope>IDENTIFICATION</scope>
</reference>
<name>I1PDC0_ORYGL</name>
<accession>I1PDC0</accession>
<dbReference type="AlphaFoldDB" id="I1PDC0"/>
<dbReference type="STRING" id="4538.I1PDC0"/>
<evidence type="ECO:0000313" key="2">
    <source>
        <dbReference type="EnsemblPlants" id="ORGLA03G0236600.1"/>
    </source>
</evidence>
<feature type="compositionally biased region" description="Low complexity" evidence="1">
    <location>
        <begin position="241"/>
        <end position="263"/>
    </location>
</feature>
<dbReference type="HOGENOM" id="CLU_080285_0_0_1"/>
<evidence type="ECO:0000313" key="3">
    <source>
        <dbReference type="Proteomes" id="UP000007306"/>
    </source>
</evidence>
<organism evidence="2 3">
    <name type="scientific">Oryza glaberrima</name>
    <name type="common">African rice</name>
    <dbReference type="NCBI Taxonomy" id="4538"/>
    <lineage>
        <taxon>Eukaryota</taxon>
        <taxon>Viridiplantae</taxon>
        <taxon>Streptophyta</taxon>
        <taxon>Embryophyta</taxon>
        <taxon>Tracheophyta</taxon>
        <taxon>Spermatophyta</taxon>
        <taxon>Magnoliopsida</taxon>
        <taxon>Liliopsida</taxon>
        <taxon>Poales</taxon>
        <taxon>Poaceae</taxon>
        <taxon>BOP clade</taxon>
        <taxon>Oryzoideae</taxon>
        <taxon>Oryzeae</taxon>
        <taxon>Oryzinae</taxon>
        <taxon>Oryza</taxon>
    </lineage>
</organism>
<reference evidence="2 3" key="2">
    <citation type="submission" date="2018-04" db="EMBL/GenBank/DDBJ databases">
        <title>OglaRS2 (Oryza glaberrima Reference Sequence Version 2).</title>
        <authorList>
            <person name="Zhang J."/>
            <person name="Kudrna D."/>
            <person name="Lee S."/>
            <person name="Talag J."/>
            <person name="Rajasekar S."/>
            <person name="Wing R.A."/>
        </authorList>
    </citation>
    <scope>NUCLEOTIDE SEQUENCE [LARGE SCALE GENOMIC DNA]</scope>
    <source>
        <strain evidence="2 3">cv. IRGC 96717</strain>
    </source>
</reference>
<dbReference type="OMA" id="QGQEHNK"/>